<keyword evidence="1" id="KW-1133">Transmembrane helix</keyword>
<evidence type="ECO:0000256" key="1">
    <source>
        <dbReference type="SAM" id="Phobius"/>
    </source>
</evidence>
<feature type="transmembrane region" description="Helical" evidence="1">
    <location>
        <begin position="153"/>
        <end position="181"/>
    </location>
</feature>
<dbReference type="AlphaFoldDB" id="A0A7C9AN70"/>
<keyword evidence="1" id="KW-0812">Transmembrane</keyword>
<evidence type="ECO:0000313" key="2">
    <source>
        <dbReference type="EMBL" id="MBA4671979.1"/>
    </source>
</evidence>
<name>A0A7C9AN70_OPUST</name>
<proteinExistence type="predicted"/>
<feature type="transmembrane region" description="Helical" evidence="1">
    <location>
        <begin position="18"/>
        <end position="35"/>
    </location>
</feature>
<accession>A0A7C9AN70</accession>
<feature type="transmembrane region" description="Helical" evidence="1">
    <location>
        <begin position="114"/>
        <end position="133"/>
    </location>
</feature>
<sequence>MEEALLVETGRRGACKDVARIIVSLVIMAMLIWIVRKGYNLITDATKNGDIQGYEDNYIAIVFGVATVVSGLVYFIVGLIVVAELALECLAWLRPGDKEANNNQEKEQMTMCRVIIRASAITISIVMLTWATYHGYKLADKAPKGGMHICLAFLIGFVTMAFGVIYFIIGISIVAESALYLSGKLRYKVIESGLCKERKTEALLAV</sequence>
<keyword evidence="1" id="KW-0472">Membrane</keyword>
<dbReference type="EMBL" id="GISG01253046">
    <property type="protein sequence ID" value="MBA4671979.1"/>
    <property type="molecule type" value="Transcribed_RNA"/>
</dbReference>
<reference evidence="2" key="1">
    <citation type="journal article" date="2013" name="J. Plant Res.">
        <title>Effect of fungi and light on seed germination of three Opuntia species from semiarid lands of central Mexico.</title>
        <authorList>
            <person name="Delgado-Sanchez P."/>
            <person name="Jimenez-Bremont J.F."/>
            <person name="Guerrero-Gonzalez Mde L."/>
            <person name="Flores J."/>
        </authorList>
    </citation>
    <scope>NUCLEOTIDE SEQUENCE</scope>
    <source>
        <tissue evidence="2">Cladode</tissue>
    </source>
</reference>
<protein>
    <submittedName>
        <fullName evidence="2">Uncharacterized protein</fullName>
    </submittedName>
</protein>
<organism evidence="2">
    <name type="scientific">Opuntia streptacantha</name>
    <name type="common">Prickly pear cactus</name>
    <name type="synonym">Opuntia cardona</name>
    <dbReference type="NCBI Taxonomy" id="393608"/>
    <lineage>
        <taxon>Eukaryota</taxon>
        <taxon>Viridiplantae</taxon>
        <taxon>Streptophyta</taxon>
        <taxon>Embryophyta</taxon>
        <taxon>Tracheophyta</taxon>
        <taxon>Spermatophyta</taxon>
        <taxon>Magnoliopsida</taxon>
        <taxon>eudicotyledons</taxon>
        <taxon>Gunneridae</taxon>
        <taxon>Pentapetalae</taxon>
        <taxon>Caryophyllales</taxon>
        <taxon>Cactineae</taxon>
        <taxon>Cactaceae</taxon>
        <taxon>Opuntioideae</taxon>
        <taxon>Opuntia</taxon>
    </lineage>
</organism>
<reference evidence="2" key="2">
    <citation type="submission" date="2020-07" db="EMBL/GenBank/DDBJ databases">
        <authorList>
            <person name="Vera ALvarez R."/>
            <person name="Arias-Moreno D.M."/>
            <person name="Jimenez-Jacinto V."/>
            <person name="Jimenez-Bremont J.F."/>
            <person name="Swaminathan K."/>
            <person name="Moose S.P."/>
            <person name="Guerrero-Gonzalez M.L."/>
            <person name="Marino-Ramirez L."/>
            <person name="Landsman D."/>
            <person name="Rodriguez-Kessler M."/>
            <person name="Delgado-Sanchez P."/>
        </authorList>
    </citation>
    <scope>NUCLEOTIDE SEQUENCE</scope>
    <source>
        <tissue evidence="2">Cladode</tissue>
    </source>
</reference>